<accession>A0A2P2NPP1</accession>
<organism evidence="1">
    <name type="scientific">Rhizophora mucronata</name>
    <name type="common">Asiatic mangrove</name>
    <dbReference type="NCBI Taxonomy" id="61149"/>
    <lineage>
        <taxon>Eukaryota</taxon>
        <taxon>Viridiplantae</taxon>
        <taxon>Streptophyta</taxon>
        <taxon>Embryophyta</taxon>
        <taxon>Tracheophyta</taxon>
        <taxon>Spermatophyta</taxon>
        <taxon>Magnoliopsida</taxon>
        <taxon>eudicotyledons</taxon>
        <taxon>Gunneridae</taxon>
        <taxon>Pentapetalae</taxon>
        <taxon>rosids</taxon>
        <taxon>fabids</taxon>
        <taxon>Malpighiales</taxon>
        <taxon>Rhizophoraceae</taxon>
        <taxon>Rhizophora</taxon>
    </lineage>
</organism>
<reference evidence="1" key="1">
    <citation type="submission" date="2018-02" db="EMBL/GenBank/DDBJ databases">
        <title>Rhizophora mucronata_Transcriptome.</title>
        <authorList>
            <person name="Meera S.P."/>
            <person name="Sreeshan A."/>
            <person name="Augustine A."/>
        </authorList>
    </citation>
    <scope>NUCLEOTIDE SEQUENCE</scope>
    <source>
        <tissue evidence="1">Leaf</tissue>
    </source>
</reference>
<proteinExistence type="predicted"/>
<dbReference type="EMBL" id="GGEC01063921">
    <property type="protein sequence ID" value="MBX44405.1"/>
    <property type="molecule type" value="Transcribed_RNA"/>
</dbReference>
<name>A0A2P2NPP1_RHIMU</name>
<protein>
    <submittedName>
        <fullName evidence="1">Uncharacterized protein</fullName>
    </submittedName>
</protein>
<evidence type="ECO:0000313" key="1">
    <source>
        <dbReference type="EMBL" id="MBX44405.1"/>
    </source>
</evidence>
<sequence length="10" mass="1086">MSKTAEGFDT</sequence>